<dbReference type="Proteomes" id="UP000613030">
    <property type="component" value="Unassembled WGS sequence"/>
</dbReference>
<dbReference type="RefSeq" id="WP_202014038.1">
    <property type="nucleotide sequence ID" value="NZ_JAERRB010000010.1"/>
</dbReference>
<accession>A0ABS1KY59</accession>
<gene>
    <name evidence="3" type="ORF">JI741_24340</name>
</gene>
<evidence type="ECO:0000313" key="3">
    <source>
        <dbReference type="EMBL" id="MBL0744385.1"/>
    </source>
</evidence>
<evidence type="ECO:0000256" key="1">
    <source>
        <dbReference type="SAM" id="SignalP"/>
    </source>
</evidence>
<feature type="signal peptide" evidence="1">
    <location>
        <begin position="1"/>
        <end position="20"/>
    </location>
</feature>
<keyword evidence="4" id="KW-1185">Reference proteome</keyword>
<dbReference type="Gene3D" id="2.60.120.1130">
    <property type="match status" value="1"/>
</dbReference>
<keyword evidence="1" id="KW-0732">Signal</keyword>
<proteinExistence type="predicted"/>
<protein>
    <submittedName>
        <fullName evidence="3">DUF3857 domain-containing protein</fullName>
    </submittedName>
</protein>
<dbReference type="EMBL" id="JAERRB010000010">
    <property type="protein sequence ID" value="MBL0744385.1"/>
    <property type="molecule type" value="Genomic_DNA"/>
</dbReference>
<feature type="domain" description="DUF3857" evidence="2">
    <location>
        <begin position="85"/>
        <end position="235"/>
    </location>
</feature>
<dbReference type="Gene3D" id="2.60.40.3140">
    <property type="match status" value="1"/>
</dbReference>
<sequence>MKKLLLACSLAVVLVQGLWAQSEVEKKVKLKLWGQAPDEFKTTQVPEKWKNESAVMLAFQREYICDFTTKVTGIASVNRFYIEQINIHYRIKLLDKAAVADYSEISFNNKTIKTNLFGKASAYRILGIKVIKAAGTEKEVDLKDAVKSDAGSGNDLKIPIPNLEPGDIVDYFIALRDESMTMPDFGDEQLLESKYPIVKQTITFMLPHQMNFYNTPYNGAPDFKKEVKDNDVLYTLKDEMRDKAPRLIWNYPYLTAPHFRYRISKEEKKPDAEQGARDLMKYFAYNNSDIGYLVDFMDVNFKKDKSSRKAIEELYFLLRNPIYKQAYFDIKQGEPLDNGYTPDRFFFLVSRYCTKYDIPHEVLLIPSREYGPFPDLVNYGSCDLIMKINIKPTLYLKRPTPFALPGDVPYGFEGMEGVAQYTSVKDNIPPVTTADQNNTSANIDLTLDADDNTKLNVKRNIKAIGHSKVYHQYLVVTDYDYIKEYDQPKYMVERSRLLRDLIKDYNKEKAKFEQRLTQDYTARDERIKSELEDDMEVKIADYKNLTVKSAGMWQESPTVDYSDEFSAENLTKRAGPNIIVELGKAIEKQTDLKEEQKTRTRDVFMDFARSFNHTITFTIPEGYTVEGLDNFTRKTESDAGGFVSSATSDGKKVVINVRKYYTKNHYAATDWPKVNAFLQTAVDFYGTKLLLKKS</sequence>
<reference evidence="3 4" key="1">
    <citation type="submission" date="2021-01" db="EMBL/GenBank/DDBJ databases">
        <title>Chryseolinea sp. Jin1 Genome sequencing and assembly.</title>
        <authorList>
            <person name="Kim I."/>
        </authorList>
    </citation>
    <scope>NUCLEOTIDE SEQUENCE [LARGE SCALE GENOMIC DNA]</scope>
    <source>
        <strain evidence="3 4">Jin1</strain>
    </source>
</reference>
<evidence type="ECO:0000313" key="4">
    <source>
        <dbReference type="Proteomes" id="UP000613030"/>
    </source>
</evidence>
<name>A0ABS1KY59_9BACT</name>
<dbReference type="Pfam" id="PF12969">
    <property type="entry name" value="DUF3857"/>
    <property type="match status" value="1"/>
</dbReference>
<organism evidence="3 4">
    <name type="scientific">Chryseolinea lacunae</name>
    <dbReference type="NCBI Taxonomy" id="2801331"/>
    <lineage>
        <taxon>Bacteria</taxon>
        <taxon>Pseudomonadati</taxon>
        <taxon>Bacteroidota</taxon>
        <taxon>Cytophagia</taxon>
        <taxon>Cytophagales</taxon>
        <taxon>Fulvivirgaceae</taxon>
        <taxon>Chryseolinea</taxon>
    </lineage>
</organism>
<dbReference type="InterPro" id="IPR024618">
    <property type="entry name" value="DUF3857"/>
</dbReference>
<evidence type="ECO:0000259" key="2">
    <source>
        <dbReference type="Pfam" id="PF12969"/>
    </source>
</evidence>
<feature type="chain" id="PRO_5045955680" evidence="1">
    <location>
        <begin position="21"/>
        <end position="694"/>
    </location>
</feature>
<comment type="caution">
    <text evidence="3">The sequence shown here is derived from an EMBL/GenBank/DDBJ whole genome shotgun (WGS) entry which is preliminary data.</text>
</comment>